<keyword evidence="3" id="KW-0378">Hydrolase</keyword>
<dbReference type="PIRSF" id="PIRSF012560">
    <property type="entry name" value="Pullulanase"/>
    <property type="match status" value="1"/>
</dbReference>
<organism evidence="2 4">
    <name type="scientific">Lysinibacillus sphaericus</name>
    <name type="common">Bacillus sphaericus</name>
    <dbReference type="NCBI Taxonomy" id="1421"/>
    <lineage>
        <taxon>Bacteria</taxon>
        <taxon>Bacillati</taxon>
        <taxon>Bacillota</taxon>
        <taxon>Bacilli</taxon>
        <taxon>Bacillales</taxon>
        <taxon>Bacillaceae</taxon>
        <taxon>Lysinibacillus</taxon>
    </lineage>
</organism>
<evidence type="ECO:0000313" key="5">
    <source>
        <dbReference type="Proteomes" id="UP000255295"/>
    </source>
</evidence>
<dbReference type="Proteomes" id="UP000255295">
    <property type="component" value="Unassembled WGS sequence"/>
</dbReference>
<evidence type="ECO:0000313" key="2">
    <source>
        <dbReference type="EMBL" id="AVK95844.1"/>
    </source>
</evidence>
<dbReference type="Proteomes" id="UP000238825">
    <property type="component" value="Chromosome"/>
</dbReference>
<dbReference type="InterPro" id="IPR012397">
    <property type="entry name" value="Pullulanase"/>
</dbReference>
<dbReference type="RefSeq" id="WP_024363742.1">
    <property type="nucleotide sequence ID" value="NZ_BJNS01000002.1"/>
</dbReference>
<evidence type="ECO:0000259" key="1">
    <source>
        <dbReference type="Pfam" id="PF08378"/>
    </source>
</evidence>
<dbReference type="EMBL" id="CP019980">
    <property type="protein sequence ID" value="AVK95844.1"/>
    <property type="molecule type" value="Genomic_DNA"/>
</dbReference>
<name>A0A2S0JXZ3_LYSSH</name>
<reference evidence="3 5" key="2">
    <citation type="submission" date="2018-06" db="EMBL/GenBank/DDBJ databases">
        <authorList>
            <consortium name="Pathogen Informatics"/>
            <person name="Doyle S."/>
        </authorList>
    </citation>
    <scope>NUCLEOTIDE SEQUENCE [LARGE SCALE GENOMIC DNA]</scope>
    <source>
        <strain evidence="3 5">NCTC10338</strain>
    </source>
</reference>
<dbReference type="Pfam" id="PF08378">
    <property type="entry name" value="NERD"/>
    <property type="match status" value="1"/>
</dbReference>
<proteinExistence type="predicted"/>
<dbReference type="GeneID" id="48275769"/>
<dbReference type="AlphaFoldDB" id="A0A2S0JXZ3"/>
<evidence type="ECO:0000313" key="4">
    <source>
        <dbReference type="Proteomes" id="UP000238825"/>
    </source>
</evidence>
<feature type="domain" description="NERD" evidence="1">
    <location>
        <begin position="164"/>
        <end position="263"/>
    </location>
</feature>
<reference evidence="2 4" key="1">
    <citation type="submission" date="2017-03" db="EMBL/GenBank/DDBJ databases">
        <title>The whole genome sequencing and assembly of Lysinibacillus sphaericus DSM 28T strain.</title>
        <authorList>
            <person name="Lee Y.-J."/>
            <person name="Yi H."/>
            <person name="Bahn Y.-S."/>
            <person name="Kim J.F."/>
            <person name="Lee D.-W."/>
        </authorList>
    </citation>
    <scope>NUCLEOTIDE SEQUENCE [LARGE SCALE GENOMIC DNA]</scope>
    <source>
        <strain evidence="2 4">DSM 28</strain>
    </source>
</reference>
<dbReference type="EMBL" id="UFSZ01000001">
    <property type="protein sequence ID" value="SUV18413.1"/>
    <property type="molecule type" value="Genomic_DNA"/>
</dbReference>
<dbReference type="InterPro" id="IPR011528">
    <property type="entry name" value="NERD"/>
</dbReference>
<gene>
    <name evidence="2" type="ORF">LS41612_06115</name>
    <name evidence="3" type="ORF">NCTC10338_03543</name>
</gene>
<protein>
    <submittedName>
        <fullName evidence="3">Hydrolase</fullName>
    </submittedName>
</protein>
<sequence length="335" mass="39802">MAQLVKIQDYISRYQIDLARYPTQFVRLKKSQWDRIKRQWELGEDITEWQHTANEKDNDVLEEKERFSLFKKIFAGRHKEDVQEDIEQIDVTNELTNDEDMIPEEETTLSFEPNIVYAPQSIHELKRMFIDQFFHFQMKWASSTLREKSYVDPRFLRDSLLRTLLQKLPDNYLVFYYPILQVRKAPIELDVVLMSPTECICITVLEAENQAVYVGGSDRFWEKKVGTKDSKVLNPMINLSRMESVLTQLFKQDQVDMPIRKVILTRNGYFDYPGSSFNVRLVDRRNYNEWLHALRNVSSPMKHMQIRAAQTILNNVQTTSFNRDIWQQTPSKAED</sequence>
<accession>A0A2S0JXZ3</accession>
<dbReference type="GO" id="GO:0016787">
    <property type="term" value="F:hydrolase activity"/>
    <property type="evidence" value="ECO:0007669"/>
    <property type="project" value="UniProtKB-KW"/>
</dbReference>
<evidence type="ECO:0000313" key="3">
    <source>
        <dbReference type="EMBL" id="SUV18413.1"/>
    </source>
</evidence>